<dbReference type="GO" id="GO:0004674">
    <property type="term" value="F:protein serine/threonine kinase activity"/>
    <property type="evidence" value="ECO:0007669"/>
    <property type="project" value="InterPro"/>
</dbReference>
<dbReference type="FunFam" id="3.30.200.20:FF:000470">
    <property type="entry name" value="Serine/threonine-protein kinase RAD53"/>
    <property type="match status" value="1"/>
</dbReference>
<evidence type="ECO:0000256" key="2">
    <source>
        <dbReference type="ARBA" id="ARBA00005575"/>
    </source>
</evidence>
<comment type="similarity">
    <text evidence="2">Belongs to the protein kinase superfamily. CAMK Ser/Thr protein kinase family. CHEK2 subfamily.</text>
</comment>
<evidence type="ECO:0000256" key="4">
    <source>
        <dbReference type="ARBA" id="ARBA00022840"/>
    </source>
</evidence>
<evidence type="ECO:0000313" key="12">
    <source>
        <dbReference type="Proteomes" id="UP000054321"/>
    </source>
</evidence>
<dbReference type="EMBL" id="KN832881">
    <property type="protein sequence ID" value="KIM97728.1"/>
    <property type="molecule type" value="Genomic_DNA"/>
</dbReference>
<dbReference type="AlphaFoldDB" id="A0A0C3CFK6"/>
<dbReference type="PANTHER" id="PTHR24348">
    <property type="entry name" value="SERINE/THREONINE-PROTEIN KINASE UNC-51-RELATED"/>
    <property type="match status" value="1"/>
</dbReference>
<dbReference type="PROSITE" id="PS50011">
    <property type="entry name" value="PROTEIN_KINASE_DOM"/>
    <property type="match status" value="1"/>
</dbReference>
<evidence type="ECO:0000256" key="6">
    <source>
        <dbReference type="ARBA" id="ARBA00030237"/>
    </source>
</evidence>
<reference evidence="12" key="2">
    <citation type="submission" date="2015-01" db="EMBL/GenBank/DDBJ databases">
        <title>Evolutionary Origins and Diversification of the Mycorrhizal Mutualists.</title>
        <authorList>
            <consortium name="DOE Joint Genome Institute"/>
            <consortium name="Mycorrhizal Genomics Consortium"/>
            <person name="Kohler A."/>
            <person name="Kuo A."/>
            <person name="Nagy L.G."/>
            <person name="Floudas D."/>
            <person name="Copeland A."/>
            <person name="Barry K.W."/>
            <person name="Cichocki N."/>
            <person name="Veneault-Fourrey C."/>
            <person name="LaButti K."/>
            <person name="Lindquist E.A."/>
            <person name="Lipzen A."/>
            <person name="Lundell T."/>
            <person name="Morin E."/>
            <person name="Murat C."/>
            <person name="Riley R."/>
            <person name="Ohm R."/>
            <person name="Sun H."/>
            <person name="Tunlid A."/>
            <person name="Henrissat B."/>
            <person name="Grigoriev I.V."/>
            <person name="Hibbett D.S."/>
            <person name="Martin F."/>
        </authorList>
    </citation>
    <scope>NUCLEOTIDE SEQUENCE [LARGE SCALE GENOMIC DNA]</scope>
    <source>
        <strain evidence="12">Zn</strain>
    </source>
</reference>
<dbReference type="Pfam" id="PF00069">
    <property type="entry name" value="Pkinase"/>
    <property type="match status" value="1"/>
</dbReference>
<keyword evidence="5" id="KW-0072">Autophagy</keyword>
<organism evidence="11 12">
    <name type="scientific">Oidiodendron maius (strain Zn)</name>
    <dbReference type="NCBI Taxonomy" id="913774"/>
    <lineage>
        <taxon>Eukaryota</taxon>
        <taxon>Fungi</taxon>
        <taxon>Dikarya</taxon>
        <taxon>Ascomycota</taxon>
        <taxon>Pezizomycotina</taxon>
        <taxon>Leotiomycetes</taxon>
        <taxon>Leotiomycetes incertae sedis</taxon>
        <taxon>Myxotrichaceae</taxon>
        <taxon>Oidiodendron</taxon>
    </lineage>
</organism>
<dbReference type="InParanoid" id="A0A0C3CFK6"/>
<evidence type="ECO:0000313" key="11">
    <source>
        <dbReference type="EMBL" id="KIM97728.1"/>
    </source>
</evidence>
<feature type="domain" description="Protein kinase" evidence="10">
    <location>
        <begin position="273"/>
        <end position="557"/>
    </location>
</feature>
<feature type="region of interest" description="Disordered" evidence="8">
    <location>
        <begin position="1"/>
        <end position="23"/>
    </location>
</feature>
<evidence type="ECO:0000256" key="3">
    <source>
        <dbReference type="ARBA" id="ARBA00022741"/>
    </source>
</evidence>
<dbReference type="PROSITE" id="PS50006">
    <property type="entry name" value="FHA_DOMAIN"/>
    <property type="match status" value="1"/>
</dbReference>
<feature type="compositionally biased region" description="Polar residues" evidence="8">
    <location>
        <begin position="923"/>
        <end position="941"/>
    </location>
</feature>
<keyword evidence="4 7" id="KW-0067">ATP-binding</keyword>
<dbReference type="InterPro" id="IPR000719">
    <property type="entry name" value="Prot_kinase_dom"/>
</dbReference>
<dbReference type="Gene3D" id="1.10.510.10">
    <property type="entry name" value="Transferase(Phosphotransferase) domain 1"/>
    <property type="match status" value="1"/>
</dbReference>
<feature type="region of interest" description="Disordered" evidence="8">
    <location>
        <begin position="914"/>
        <end position="947"/>
    </location>
</feature>
<name>A0A0C3CFK6_OIDMZ</name>
<dbReference type="SMART" id="SM00240">
    <property type="entry name" value="FHA"/>
    <property type="match status" value="1"/>
</dbReference>
<comment type="subcellular location">
    <subcellularLocation>
        <location evidence="1">Preautophagosomal structure membrane</location>
        <topology evidence="1">Peripheral membrane protein</topology>
    </subcellularLocation>
</comment>
<feature type="binding site" evidence="7">
    <location>
        <position position="302"/>
    </location>
    <ligand>
        <name>ATP</name>
        <dbReference type="ChEBI" id="CHEBI:30616"/>
    </ligand>
</feature>
<dbReference type="GO" id="GO:0010506">
    <property type="term" value="P:regulation of autophagy"/>
    <property type="evidence" value="ECO:0007669"/>
    <property type="project" value="InterPro"/>
</dbReference>
<dbReference type="SMART" id="SM00220">
    <property type="entry name" value="S_TKc"/>
    <property type="match status" value="1"/>
</dbReference>
<dbReference type="STRING" id="913774.A0A0C3CFK6"/>
<dbReference type="PROSITE" id="PS00107">
    <property type="entry name" value="PROTEIN_KINASE_ATP"/>
    <property type="match status" value="1"/>
</dbReference>
<evidence type="ECO:0000256" key="8">
    <source>
        <dbReference type="SAM" id="MobiDB-lite"/>
    </source>
</evidence>
<evidence type="ECO:0000259" key="10">
    <source>
        <dbReference type="PROSITE" id="PS50011"/>
    </source>
</evidence>
<accession>A0A0C3CFK6</accession>
<dbReference type="Proteomes" id="UP000054321">
    <property type="component" value="Unassembled WGS sequence"/>
</dbReference>
<dbReference type="InterPro" id="IPR017441">
    <property type="entry name" value="Protein_kinase_ATP_BS"/>
</dbReference>
<dbReference type="OrthoDB" id="504170at2759"/>
<dbReference type="Pfam" id="PF00498">
    <property type="entry name" value="FHA"/>
    <property type="match status" value="1"/>
</dbReference>
<dbReference type="InterPro" id="IPR011009">
    <property type="entry name" value="Kinase-like_dom_sf"/>
</dbReference>
<dbReference type="SUPFAM" id="SSF56112">
    <property type="entry name" value="Protein kinase-like (PK-like)"/>
    <property type="match status" value="1"/>
</dbReference>
<keyword evidence="3 7" id="KW-0547">Nucleotide-binding</keyword>
<dbReference type="InterPro" id="IPR045269">
    <property type="entry name" value="Atg1-like"/>
</dbReference>
<dbReference type="InterPro" id="IPR000253">
    <property type="entry name" value="FHA_dom"/>
</dbReference>
<dbReference type="PROSITE" id="PS00108">
    <property type="entry name" value="PROTEIN_KINASE_ST"/>
    <property type="match status" value="1"/>
</dbReference>
<protein>
    <recommendedName>
        <fullName evidence="6">Autophagy-related protein 1</fullName>
    </recommendedName>
</protein>
<evidence type="ECO:0000256" key="7">
    <source>
        <dbReference type="PROSITE-ProRule" id="PRU10141"/>
    </source>
</evidence>
<keyword evidence="12" id="KW-1185">Reference proteome</keyword>
<dbReference type="GO" id="GO:0006914">
    <property type="term" value="P:autophagy"/>
    <property type="evidence" value="ECO:0007669"/>
    <property type="project" value="UniProtKB-KW"/>
</dbReference>
<dbReference type="HOGENOM" id="CLU_003637_1_0_1"/>
<dbReference type="GO" id="GO:0005524">
    <property type="term" value="F:ATP binding"/>
    <property type="evidence" value="ECO:0007669"/>
    <property type="project" value="UniProtKB-UniRule"/>
</dbReference>
<sequence length="1133" mass="127071">MEGEDEATQPATQRVLDPRRLGKNASDLSDEDLSDIFCILHPVSLPAIRAAALIHDLTPQHTITSEGDVNIREKEGNPQEIGTFVLATQGLVSCDIALRLSANLKSPAGGFLFGRNQQRCDFILGRDDQVKRVSNIHFRIYINEYGIIMLEDQSTNGTAVDGNLLRAKEKENGMEYRHTLELGSRIILHMTPPEEDFKFIVRIPRRDEATEAIYQQNLTNYCIRIQNAHMERQARAAGRDPPNIFAAPDGGTPNFSTSSLGRHVKEWKGGAKYNKVGTIGKGAFAVVYKITDKYDGIPYAAKELEKRRFMKHGVLDQKVDMEMKIMQKIKHPNIVQYVEHIDWEEYLYIIMEYIPGGDLGSMINRNGRLQELEVKSISVQLLDALKYLHKMGITHRDVKPDNILILTAHPYHVKLTDFGLSKMVDSEETFLRTFCGTLLYCAPEVYTEYREYDHLGARAFRGVDKKLLPPQRYDQAVDIWSLAGVLFFALCASPPYPVTQGISYQELLNIIMTQALDIRPLQKVNVSDHGIRFIRNMLHVRPEYRATIADLESNPWLTGVHQDSEQMSVDDDDEVDLIHSGTTDPELEEGASQLTIHQGDHEQNGDDSDLTEMQHREIPNSFSTNMGSSNGDPNYVVPQHSGNGRLFGEVDAAALGGSGAIPLDHLPVPNHRQTHPGLSSNSLSPYFPSDIIDDSSDVKLHPLHDADSEILAPMARPRPQQPTINTATDEERATRSSSLMGAESMVGHLNMHSPAALSLPLVSPTPGASLRRPHEEMAVDDRIGQSTELPAKRLRKSMREIDMLAPQQLFWDPKDKSTHHNNYPQMTLSEFNTFQDLAKKKGEQFEHGNNTFDTTIHSFISSRSPSLDLEAENHRAHSEPMKVDEGRLDMMKRDERKLSDGALVAMDPRSLASKDRSLAATAHGSNEPSPQETEASNSITTHGVVGNDFQPPKRILGKVIATHDSCLPTISLNITEIITSWGRGYQNTIRYSNSTEVRVPKYAFKIFGFKLADEWTSPPAGASFDTTNLAFYISSKATLGITVNGVKVPSHDLQNPEIPSKYWGELRHGDIVTVWQHDRDKSQFTKFRFECYHGLSKEPRLEDRPFTLLPEGELLGKLQACCQNHEAKVIKHM</sequence>
<proteinExistence type="inferred from homology"/>
<feature type="domain" description="FHA" evidence="9">
    <location>
        <begin position="111"/>
        <end position="165"/>
    </location>
</feature>
<dbReference type="GO" id="GO:0034045">
    <property type="term" value="C:phagophore assembly site membrane"/>
    <property type="evidence" value="ECO:0007669"/>
    <property type="project" value="UniProtKB-SubCell"/>
</dbReference>
<evidence type="ECO:0000256" key="5">
    <source>
        <dbReference type="ARBA" id="ARBA00023006"/>
    </source>
</evidence>
<gene>
    <name evidence="11" type="ORF">OIDMADRAFT_57246</name>
</gene>
<feature type="region of interest" description="Disordered" evidence="8">
    <location>
        <begin position="708"/>
        <end position="738"/>
    </location>
</feature>
<dbReference type="Gene3D" id="2.60.200.20">
    <property type="match status" value="1"/>
</dbReference>
<dbReference type="InterPro" id="IPR008271">
    <property type="entry name" value="Ser/Thr_kinase_AS"/>
</dbReference>
<dbReference type="InterPro" id="IPR008984">
    <property type="entry name" value="SMAD_FHA_dom_sf"/>
</dbReference>
<evidence type="ECO:0000256" key="1">
    <source>
        <dbReference type="ARBA" id="ARBA00004623"/>
    </source>
</evidence>
<reference evidence="11 12" key="1">
    <citation type="submission" date="2014-04" db="EMBL/GenBank/DDBJ databases">
        <authorList>
            <consortium name="DOE Joint Genome Institute"/>
            <person name="Kuo A."/>
            <person name="Martino E."/>
            <person name="Perotto S."/>
            <person name="Kohler A."/>
            <person name="Nagy L.G."/>
            <person name="Floudas D."/>
            <person name="Copeland A."/>
            <person name="Barry K.W."/>
            <person name="Cichocki N."/>
            <person name="Veneault-Fourrey C."/>
            <person name="LaButti K."/>
            <person name="Lindquist E.A."/>
            <person name="Lipzen A."/>
            <person name="Lundell T."/>
            <person name="Morin E."/>
            <person name="Murat C."/>
            <person name="Sun H."/>
            <person name="Tunlid A."/>
            <person name="Henrissat B."/>
            <person name="Grigoriev I.V."/>
            <person name="Hibbett D.S."/>
            <person name="Martin F."/>
            <person name="Nordberg H.P."/>
            <person name="Cantor M.N."/>
            <person name="Hua S.X."/>
        </authorList>
    </citation>
    <scope>NUCLEOTIDE SEQUENCE [LARGE SCALE GENOMIC DNA]</scope>
    <source>
        <strain evidence="11 12">Zn</strain>
    </source>
</reference>
<dbReference type="SUPFAM" id="SSF49879">
    <property type="entry name" value="SMAD/FHA domain"/>
    <property type="match status" value="1"/>
</dbReference>
<evidence type="ECO:0000259" key="9">
    <source>
        <dbReference type="PROSITE" id="PS50006"/>
    </source>
</evidence>